<keyword evidence="3" id="KW-1185">Reference proteome</keyword>
<comment type="caution">
    <text evidence="2">The sequence shown here is derived from an EMBL/GenBank/DDBJ whole genome shotgun (WGS) entry which is preliminary data.</text>
</comment>
<evidence type="ECO:0000313" key="3">
    <source>
        <dbReference type="Proteomes" id="UP001444661"/>
    </source>
</evidence>
<proteinExistence type="predicted"/>
<dbReference type="EMBL" id="JAQQWK010000001">
    <property type="protein sequence ID" value="KAK8056623.1"/>
    <property type="molecule type" value="Genomic_DNA"/>
</dbReference>
<organism evidence="2 3">
    <name type="scientific">Apiospora rasikravindrae</name>
    <dbReference type="NCBI Taxonomy" id="990691"/>
    <lineage>
        <taxon>Eukaryota</taxon>
        <taxon>Fungi</taxon>
        <taxon>Dikarya</taxon>
        <taxon>Ascomycota</taxon>
        <taxon>Pezizomycotina</taxon>
        <taxon>Sordariomycetes</taxon>
        <taxon>Xylariomycetidae</taxon>
        <taxon>Amphisphaeriales</taxon>
        <taxon>Apiosporaceae</taxon>
        <taxon>Apiospora</taxon>
    </lineage>
</organism>
<evidence type="ECO:0000313" key="2">
    <source>
        <dbReference type="EMBL" id="KAK8056623.1"/>
    </source>
</evidence>
<feature type="region of interest" description="Disordered" evidence="1">
    <location>
        <begin position="1"/>
        <end position="24"/>
    </location>
</feature>
<feature type="region of interest" description="Disordered" evidence="1">
    <location>
        <begin position="85"/>
        <end position="120"/>
    </location>
</feature>
<gene>
    <name evidence="2" type="ORF">PG993_001850</name>
</gene>
<protein>
    <submittedName>
        <fullName evidence="2">Uncharacterized protein</fullName>
    </submittedName>
</protein>
<dbReference type="Proteomes" id="UP001444661">
    <property type="component" value="Unassembled WGS sequence"/>
</dbReference>
<reference evidence="2 3" key="1">
    <citation type="submission" date="2023-01" db="EMBL/GenBank/DDBJ databases">
        <title>Analysis of 21 Apiospora genomes using comparative genomics revels a genus with tremendous synthesis potential of carbohydrate active enzymes and secondary metabolites.</title>
        <authorList>
            <person name="Sorensen T."/>
        </authorList>
    </citation>
    <scope>NUCLEOTIDE SEQUENCE [LARGE SCALE GENOMIC DNA]</scope>
    <source>
        <strain evidence="2 3">CBS 33761</strain>
    </source>
</reference>
<accession>A0ABR1UCK8</accession>
<sequence>MLPIYQPGDDEAGGRSSLSPSPSPSAFTASIPCAALLLAEHSCCPNLVEIVFTDLGASRFDLAPVENDKALAAFPRFDRFLRDGVPAPRGCQRQGARQRRRRRAPPQNLEPDVGARLGLGDRDEECDAESRLGRSGGGGMAVYTTRIYIHLRKSEYGF</sequence>
<evidence type="ECO:0000256" key="1">
    <source>
        <dbReference type="SAM" id="MobiDB-lite"/>
    </source>
</evidence>
<name>A0ABR1UCK8_9PEZI</name>